<protein>
    <submittedName>
        <fullName evidence="2">Uncharacterized protein</fullName>
    </submittedName>
</protein>
<keyword evidence="1" id="KW-0472">Membrane</keyword>
<keyword evidence="1" id="KW-0812">Transmembrane</keyword>
<feature type="transmembrane region" description="Helical" evidence="1">
    <location>
        <begin position="55"/>
        <end position="76"/>
    </location>
</feature>
<dbReference type="AlphaFoldDB" id="A0A6A4GXZ4"/>
<dbReference type="EMBL" id="ML769666">
    <property type="protein sequence ID" value="KAE9390210.1"/>
    <property type="molecule type" value="Genomic_DNA"/>
</dbReference>
<accession>A0A6A4GXZ4</accession>
<name>A0A6A4GXZ4_9AGAR</name>
<organism evidence="2 3">
    <name type="scientific">Gymnopus androsaceus JB14</name>
    <dbReference type="NCBI Taxonomy" id="1447944"/>
    <lineage>
        <taxon>Eukaryota</taxon>
        <taxon>Fungi</taxon>
        <taxon>Dikarya</taxon>
        <taxon>Basidiomycota</taxon>
        <taxon>Agaricomycotina</taxon>
        <taxon>Agaricomycetes</taxon>
        <taxon>Agaricomycetidae</taxon>
        <taxon>Agaricales</taxon>
        <taxon>Marasmiineae</taxon>
        <taxon>Omphalotaceae</taxon>
        <taxon>Gymnopus</taxon>
    </lineage>
</organism>
<keyword evidence="1" id="KW-1133">Transmembrane helix</keyword>
<gene>
    <name evidence="2" type="ORF">BT96DRAFT_946300</name>
</gene>
<evidence type="ECO:0000313" key="3">
    <source>
        <dbReference type="Proteomes" id="UP000799118"/>
    </source>
</evidence>
<feature type="transmembrane region" description="Helical" evidence="1">
    <location>
        <begin position="88"/>
        <end position="108"/>
    </location>
</feature>
<reference evidence="2" key="1">
    <citation type="journal article" date="2019" name="Environ. Microbiol.">
        <title>Fungal ecological strategies reflected in gene transcription - a case study of two litter decomposers.</title>
        <authorList>
            <person name="Barbi F."/>
            <person name="Kohler A."/>
            <person name="Barry K."/>
            <person name="Baskaran P."/>
            <person name="Daum C."/>
            <person name="Fauchery L."/>
            <person name="Ihrmark K."/>
            <person name="Kuo A."/>
            <person name="LaButti K."/>
            <person name="Lipzen A."/>
            <person name="Morin E."/>
            <person name="Grigoriev I.V."/>
            <person name="Henrissat B."/>
            <person name="Lindahl B."/>
            <person name="Martin F."/>
        </authorList>
    </citation>
    <scope>NUCLEOTIDE SEQUENCE</scope>
    <source>
        <strain evidence="2">JB14</strain>
    </source>
</reference>
<evidence type="ECO:0000256" key="1">
    <source>
        <dbReference type="SAM" id="Phobius"/>
    </source>
</evidence>
<keyword evidence="3" id="KW-1185">Reference proteome</keyword>
<proteinExistence type="predicted"/>
<dbReference type="Proteomes" id="UP000799118">
    <property type="component" value="Unassembled WGS sequence"/>
</dbReference>
<evidence type="ECO:0000313" key="2">
    <source>
        <dbReference type="EMBL" id="KAE9390210.1"/>
    </source>
</evidence>
<sequence>MPQLIGYDSERDPSERTNILFAPSSREPNQSAPKETVVDLTHNIDKSTTIRVPTILINAVIVYGLIVIIMHGGKILHDLFNAEAKSSIVIFTTYALFMGTIAYIYNAMICSREVEPKLYFQLIPLSLCQISR</sequence>